<proteinExistence type="predicted"/>
<sequence length="413" mass="46642">MLYSVYERSQNKGLSMPSIAAVAEIGSAVARTSAAIVYEKIARPRPTTLDQVPPSPAALTTEWLTAALCSETPGARVERFALGPKNDGTSARRTIEVVYNEAGSQAGLPVHLFTKSSPTLLTRLVTTTGNLLPAEHAFYSVIRRELDIEAPAGYYAAWDPKSNRSLFIMEDVTRTRGAKTDTILTRHFTREQAQDAIDLLARLHANYWDQPGLASRFRWLMDPHSWQLRLHKLMLMDRCAVVGFDRSEHVMPREIFSRRDDFVELLLRSRRISADGPRTIVHSDVHAGNWYLTGDGRVGLFDWQCMLHGFGAQDIAYALIGNLTIPHRRAWERDLLELYRDRLRAHGVTDVPDSETLWLRYRQMIPHAMFMWLGTIGSNKLQPQMQKPEISLANIERSAQACADLDVFAALDM</sequence>
<protein>
    <recommendedName>
        <fullName evidence="1">Aminoglycoside phosphotransferase domain-containing protein</fullName>
    </recommendedName>
</protein>
<dbReference type="InterPro" id="IPR052961">
    <property type="entry name" value="Oxido-Kinase-like_Enzymes"/>
</dbReference>
<feature type="domain" description="Aminoglycoside phosphotransferase" evidence="1">
    <location>
        <begin position="132"/>
        <end position="342"/>
    </location>
</feature>
<dbReference type="Pfam" id="PF01636">
    <property type="entry name" value="APH"/>
    <property type="match status" value="1"/>
</dbReference>
<dbReference type="InterPro" id="IPR011009">
    <property type="entry name" value="Kinase-like_dom_sf"/>
</dbReference>
<gene>
    <name evidence="2" type="ORF">AWC05_18290</name>
</gene>
<reference evidence="2 3" key="1">
    <citation type="submission" date="2016-01" db="EMBL/GenBank/DDBJ databases">
        <title>The new phylogeny of the genus Mycobacterium.</title>
        <authorList>
            <person name="Tarcisio F."/>
            <person name="Conor M."/>
            <person name="Antonella G."/>
            <person name="Elisabetta G."/>
            <person name="Giulia F.S."/>
            <person name="Sara T."/>
            <person name="Anna F."/>
            <person name="Clotilde B."/>
            <person name="Roberto B."/>
            <person name="Veronica D.S."/>
            <person name="Fabio R."/>
            <person name="Monica P."/>
            <person name="Olivier J."/>
            <person name="Enrico T."/>
            <person name="Nicola S."/>
        </authorList>
    </citation>
    <scope>NUCLEOTIDE SEQUENCE [LARGE SCALE GENOMIC DNA]</scope>
    <source>
        <strain evidence="2 3">DSM 44852</strain>
    </source>
</reference>
<comment type="caution">
    <text evidence="2">The sequence shown here is derived from an EMBL/GenBank/DDBJ whole genome shotgun (WGS) entry which is preliminary data.</text>
</comment>
<organism evidence="2 3">
    <name type="scientific">Mycobacterium florentinum</name>
    <dbReference type="NCBI Taxonomy" id="292462"/>
    <lineage>
        <taxon>Bacteria</taxon>
        <taxon>Bacillati</taxon>
        <taxon>Actinomycetota</taxon>
        <taxon>Actinomycetes</taxon>
        <taxon>Mycobacteriales</taxon>
        <taxon>Mycobacteriaceae</taxon>
        <taxon>Mycobacterium</taxon>
        <taxon>Mycobacterium simiae complex</taxon>
    </lineage>
</organism>
<dbReference type="PANTHER" id="PTHR23020">
    <property type="entry name" value="UNCHARACTERIZED NUCLEAR HORMONE RECEPTOR-RELATED"/>
    <property type="match status" value="1"/>
</dbReference>
<dbReference type="InterPro" id="IPR002575">
    <property type="entry name" value="Aminoglycoside_PTrfase"/>
</dbReference>
<evidence type="ECO:0000259" key="1">
    <source>
        <dbReference type="Pfam" id="PF01636"/>
    </source>
</evidence>
<dbReference type="AlphaFoldDB" id="A0A1X1UCM1"/>
<dbReference type="SUPFAM" id="SSF56112">
    <property type="entry name" value="Protein kinase-like (PK-like)"/>
    <property type="match status" value="1"/>
</dbReference>
<dbReference type="EMBL" id="LQOV01000008">
    <property type="protein sequence ID" value="ORV54541.1"/>
    <property type="molecule type" value="Genomic_DNA"/>
</dbReference>
<evidence type="ECO:0000313" key="3">
    <source>
        <dbReference type="Proteomes" id="UP000193010"/>
    </source>
</evidence>
<dbReference type="Proteomes" id="UP000193010">
    <property type="component" value="Unassembled WGS sequence"/>
</dbReference>
<keyword evidence="3" id="KW-1185">Reference proteome</keyword>
<dbReference type="PANTHER" id="PTHR23020:SF41">
    <property type="entry name" value="AMINOGLYCOSIDE PHOSPHOTRANSFERASE DOMAIN-CONTAINING PROTEIN"/>
    <property type="match status" value="1"/>
</dbReference>
<name>A0A1X1UCM1_MYCFL</name>
<evidence type="ECO:0000313" key="2">
    <source>
        <dbReference type="EMBL" id="ORV54541.1"/>
    </source>
</evidence>
<accession>A0A1X1UCM1</accession>
<dbReference type="STRING" id="292462.AWC05_18290"/>
<dbReference type="Gene3D" id="3.90.1200.10">
    <property type="match status" value="1"/>
</dbReference>